<dbReference type="GO" id="GO:0006412">
    <property type="term" value="P:translation"/>
    <property type="evidence" value="ECO:0007669"/>
    <property type="project" value="InterPro"/>
</dbReference>
<keyword evidence="6 7" id="KW-0687">Ribonucleoprotein</keyword>
<sequence length="102" mass="10964">MAAPLIRSALAAATHPLRLLVCAGPRARSSALAGPHGAAVPALAAPCALMTPRSLPPLPPALGFKTKAVLQKRCRDCYMVKRNGRWYVLCKSNPKHKQRQMV</sequence>
<reference evidence="8" key="3">
    <citation type="submission" date="2025-09" db="UniProtKB">
        <authorList>
            <consortium name="Ensembl"/>
        </authorList>
    </citation>
    <scope>IDENTIFICATION</scope>
    <source>
        <strain evidence="8">2N</strain>
    </source>
</reference>
<dbReference type="NCBIfam" id="TIGR01022">
    <property type="entry name" value="rpmJ_bact"/>
    <property type="match status" value="1"/>
</dbReference>
<name>A0A286XWY1_CAVPO</name>
<keyword evidence="5" id="KW-0496">Mitochondrion</keyword>
<evidence type="ECO:0000256" key="7">
    <source>
        <dbReference type="RuleBase" id="RU000570"/>
    </source>
</evidence>
<evidence type="ECO:0000256" key="5">
    <source>
        <dbReference type="ARBA" id="ARBA00023128"/>
    </source>
</evidence>
<dbReference type="eggNOG" id="KOG4122">
    <property type="taxonomic scope" value="Eukaryota"/>
</dbReference>
<dbReference type="Pfam" id="PF00444">
    <property type="entry name" value="Ribosomal_L36"/>
    <property type="match status" value="1"/>
</dbReference>
<comment type="similarity">
    <text evidence="2 7">Belongs to the bacterial ribosomal protein bL36 family.</text>
</comment>
<dbReference type="GeneTree" id="ENSGT00390000010866"/>
<dbReference type="GO" id="GO:0016604">
    <property type="term" value="C:nuclear body"/>
    <property type="evidence" value="ECO:0007669"/>
    <property type="project" value="Ensembl"/>
</dbReference>
<evidence type="ECO:0000313" key="9">
    <source>
        <dbReference type="Proteomes" id="UP000005447"/>
    </source>
</evidence>
<keyword evidence="3" id="KW-0809">Transit peptide</keyword>
<dbReference type="PANTHER" id="PTHR46909">
    <property type="entry name" value="39S RIBOSOMAL PROTEIN L36, MITOCHONDRIAL"/>
    <property type="match status" value="1"/>
</dbReference>
<keyword evidence="4 7" id="KW-0689">Ribosomal protein</keyword>
<dbReference type="FunCoup" id="A0A286XWY1">
    <property type="interactions" value="644"/>
</dbReference>
<evidence type="ECO:0000256" key="3">
    <source>
        <dbReference type="ARBA" id="ARBA00022946"/>
    </source>
</evidence>
<dbReference type="HAMAP" id="MF_00251">
    <property type="entry name" value="Ribosomal_bL36"/>
    <property type="match status" value="1"/>
</dbReference>
<dbReference type="GO" id="GO:0003735">
    <property type="term" value="F:structural constituent of ribosome"/>
    <property type="evidence" value="ECO:0007669"/>
    <property type="project" value="InterPro"/>
</dbReference>
<evidence type="ECO:0000256" key="6">
    <source>
        <dbReference type="ARBA" id="ARBA00023274"/>
    </source>
</evidence>
<dbReference type="AlphaFoldDB" id="A0A286XWY1"/>
<dbReference type="Ensembl" id="ENSCPOT00000046183.1">
    <property type="protein sequence ID" value="ENSCPOP00000029970.1"/>
    <property type="gene ID" value="ENSCPOG00000039695.1"/>
</dbReference>
<dbReference type="SUPFAM" id="SSF57840">
    <property type="entry name" value="Ribosomal protein L36"/>
    <property type="match status" value="1"/>
</dbReference>
<dbReference type="STRING" id="10141.ENSCPOP00000029970"/>
<comment type="subcellular location">
    <subcellularLocation>
        <location evidence="1">Mitochondrion</location>
    </subcellularLocation>
</comment>
<organism evidence="8 9">
    <name type="scientific">Cavia porcellus</name>
    <name type="common">Guinea pig</name>
    <dbReference type="NCBI Taxonomy" id="10141"/>
    <lineage>
        <taxon>Eukaryota</taxon>
        <taxon>Metazoa</taxon>
        <taxon>Chordata</taxon>
        <taxon>Craniata</taxon>
        <taxon>Vertebrata</taxon>
        <taxon>Euteleostomi</taxon>
        <taxon>Mammalia</taxon>
        <taxon>Eutheria</taxon>
        <taxon>Euarchontoglires</taxon>
        <taxon>Glires</taxon>
        <taxon>Rodentia</taxon>
        <taxon>Hystricomorpha</taxon>
        <taxon>Caviidae</taxon>
        <taxon>Cavia</taxon>
    </lineage>
</organism>
<dbReference type="VEuPathDB" id="HostDB:ENSCPOG00000039695"/>
<dbReference type="InterPro" id="IPR035977">
    <property type="entry name" value="Ribosomal_bL36_sp"/>
</dbReference>
<proteinExistence type="inferred from homology"/>
<keyword evidence="9" id="KW-1185">Reference proteome</keyword>
<dbReference type="InterPro" id="IPR000473">
    <property type="entry name" value="Ribosomal_bL36"/>
</dbReference>
<dbReference type="Proteomes" id="UP000005447">
    <property type="component" value="Unassembled WGS sequence"/>
</dbReference>
<dbReference type="InterPro" id="IPR052143">
    <property type="entry name" value="Mitoribosomal_bL36m"/>
</dbReference>
<evidence type="ECO:0000256" key="2">
    <source>
        <dbReference type="ARBA" id="ARBA00007645"/>
    </source>
</evidence>
<dbReference type="PANTHER" id="PTHR46909:SF1">
    <property type="entry name" value="LARGE RIBOSOMAL SUBUNIT PROTEIN BL36M"/>
    <property type="match status" value="1"/>
</dbReference>
<dbReference type="Bgee" id="ENSCPOG00000039695">
    <property type="expression patterns" value="Expressed in heart left ventricle and 12 other cell types or tissues"/>
</dbReference>
<gene>
    <name evidence="8" type="primary">MRPL36</name>
</gene>
<accession>A0A286XWY1</accession>
<dbReference type="InParanoid" id="A0A286XWY1"/>
<protein>
    <recommendedName>
        <fullName evidence="7">Ribosomal protein</fullName>
    </recommendedName>
</protein>
<evidence type="ECO:0000256" key="1">
    <source>
        <dbReference type="ARBA" id="ARBA00004173"/>
    </source>
</evidence>
<reference evidence="9" key="1">
    <citation type="journal article" date="2011" name="Nature">
        <title>A high-resolution map of human evolutionary constraint using 29 mammals.</title>
        <authorList>
            <person name="Lindblad-Toh K."/>
            <person name="Garber M."/>
            <person name="Zuk O."/>
            <person name="Lin M.F."/>
            <person name="Parker B.J."/>
            <person name="Washietl S."/>
            <person name="Kheradpour P."/>
            <person name="Ernst J."/>
            <person name="Jordan G."/>
            <person name="Mauceli E."/>
            <person name="Ward L.D."/>
            <person name="Lowe C.B."/>
            <person name="Holloway A.K."/>
            <person name="Clamp M."/>
            <person name="Gnerre S."/>
            <person name="Alfoldi J."/>
            <person name="Beal K."/>
            <person name="Chang J."/>
            <person name="Clawson H."/>
            <person name="Cuff J."/>
            <person name="Di Palma F."/>
            <person name="Fitzgerald S."/>
            <person name="Flicek P."/>
            <person name="Guttman M."/>
            <person name="Hubisz M.J."/>
            <person name="Jaffe D.B."/>
            <person name="Jungreis I."/>
            <person name="Kent W.J."/>
            <person name="Kostka D."/>
            <person name="Lara M."/>
            <person name="Martins A.L."/>
            <person name="Massingham T."/>
            <person name="Moltke I."/>
            <person name="Raney B.J."/>
            <person name="Rasmussen M.D."/>
            <person name="Robinson J."/>
            <person name="Stark A."/>
            <person name="Vilella A.J."/>
            <person name="Wen J."/>
            <person name="Xie X."/>
            <person name="Zody M.C."/>
            <person name="Baldwin J."/>
            <person name="Bloom T."/>
            <person name="Chin C.W."/>
            <person name="Heiman D."/>
            <person name="Nicol R."/>
            <person name="Nusbaum C."/>
            <person name="Young S."/>
            <person name="Wilkinson J."/>
            <person name="Worley K.C."/>
            <person name="Kovar C.L."/>
            <person name="Muzny D.M."/>
            <person name="Gibbs R.A."/>
            <person name="Cree A."/>
            <person name="Dihn H.H."/>
            <person name="Fowler G."/>
            <person name="Jhangiani S."/>
            <person name="Joshi V."/>
            <person name="Lee S."/>
            <person name="Lewis L.R."/>
            <person name="Nazareth L.V."/>
            <person name="Okwuonu G."/>
            <person name="Santibanez J."/>
            <person name="Warren W.C."/>
            <person name="Mardis E.R."/>
            <person name="Weinstock G.M."/>
            <person name="Wilson R.K."/>
            <person name="Delehaunty K."/>
            <person name="Dooling D."/>
            <person name="Fronik C."/>
            <person name="Fulton L."/>
            <person name="Fulton B."/>
            <person name="Graves T."/>
            <person name="Minx P."/>
            <person name="Sodergren E."/>
            <person name="Birney E."/>
            <person name="Margulies E.H."/>
            <person name="Herrero J."/>
            <person name="Green E.D."/>
            <person name="Haussler D."/>
            <person name="Siepel A."/>
            <person name="Goldman N."/>
            <person name="Pollard K.S."/>
            <person name="Pedersen J.S."/>
            <person name="Lander E.S."/>
            <person name="Kellis M."/>
        </authorList>
    </citation>
    <scope>NUCLEOTIDE SEQUENCE [LARGE SCALE GENOMIC DNA]</scope>
    <source>
        <strain evidence="9">2N</strain>
    </source>
</reference>
<evidence type="ECO:0000313" key="8">
    <source>
        <dbReference type="Ensembl" id="ENSCPOP00000029970.1"/>
    </source>
</evidence>
<evidence type="ECO:0000256" key="4">
    <source>
        <dbReference type="ARBA" id="ARBA00022980"/>
    </source>
</evidence>
<dbReference type="OMA" id="IYCKTHP"/>
<reference evidence="8" key="2">
    <citation type="submission" date="2025-08" db="UniProtKB">
        <authorList>
            <consortium name="Ensembl"/>
        </authorList>
    </citation>
    <scope>IDENTIFICATION</scope>
    <source>
        <strain evidence="8">2N</strain>
    </source>
</reference>
<dbReference type="GO" id="GO:0005762">
    <property type="term" value="C:mitochondrial large ribosomal subunit"/>
    <property type="evidence" value="ECO:0007669"/>
    <property type="project" value="Ensembl"/>
</dbReference>
<dbReference type="EMBL" id="AAKN02054604">
    <property type="status" value="NOT_ANNOTATED_CDS"/>
    <property type="molecule type" value="Genomic_DNA"/>
</dbReference>